<dbReference type="KEGG" id="bacg:D2962_00420"/>
<keyword evidence="3" id="KW-1185">Reference proteome</keyword>
<sequence length="334" mass="36263">MERIQRILRQYEKKLLSLDNVVGIGMGYKIVRGRITNKPAVMVLVKKKFPEEQLKSKHIVPKNLNEVPTDVIEVGEIRLLASRTEKARPARPGMSIGHFKITAGTFGAVVKDEKTGETLILSNNHVLANATDGRDGKSAVGDPILQPGAYDGGSMSDVIAHLERFVPILKNTGEDRCPVAKSIEKAANLILKVVKPNYRMQFIKNTPAHNLIDAAVAKPVKPEYISQEIFDLGSIKGTAEPRIGMVVKKSGRTSGITSGEIKALDVMLKVMLGPSEEATFYEQILTGPMAQPGDSGSIVVDENMNAVGLLFAGSDEATIINPIVNVMKLLKVTF</sequence>
<dbReference type="InterPro" id="IPR043504">
    <property type="entry name" value="Peptidase_S1_PA_chymotrypsin"/>
</dbReference>
<dbReference type="Pfam" id="PF25608">
    <property type="entry name" value="NAL1_N"/>
    <property type="match status" value="1"/>
</dbReference>
<dbReference type="AlphaFoldDB" id="A0A3G2R1P8"/>
<organism evidence="2 3">
    <name type="scientific">Biomaibacter acetigenes</name>
    <dbReference type="NCBI Taxonomy" id="2316383"/>
    <lineage>
        <taxon>Bacteria</taxon>
        <taxon>Bacillati</taxon>
        <taxon>Bacillota</taxon>
        <taxon>Clostridia</taxon>
        <taxon>Thermosediminibacterales</taxon>
        <taxon>Tepidanaerobacteraceae</taxon>
        <taxon>Biomaibacter</taxon>
    </lineage>
</organism>
<evidence type="ECO:0000313" key="2">
    <source>
        <dbReference type="EMBL" id="AYO29269.1"/>
    </source>
</evidence>
<dbReference type="InterPro" id="IPR057905">
    <property type="entry name" value="Nal1_N"/>
</dbReference>
<dbReference type="InterPro" id="IPR009003">
    <property type="entry name" value="Peptidase_S1_PA"/>
</dbReference>
<dbReference type="RefSeq" id="WP_122013780.1">
    <property type="nucleotide sequence ID" value="NZ_CP033169.1"/>
</dbReference>
<proteinExistence type="predicted"/>
<feature type="domain" description="Nal1 N-terminal" evidence="1">
    <location>
        <begin position="7"/>
        <end position="65"/>
    </location>
</feature>
<dbReference type="Proteomes" id="UP000280960">
    <property type="component" value="Chromosome"/>
</dbReference>
<dbReference type="EMBL" id="CP033169">
    <property type="protein sequence ID" value="AYO29269.1"/>
    <property type="molecule type" value="Genomic_DNA"/>
</dbReference>
<evidence type="ECO:0000313" key="3">
    <source>
        <dbReference type="Proteomes" id="UP000280960"/>
    </source>
</evidence>
<protein>
    <recommendedName>
        <fullName evidence="1">Nal1 N-terminal domain-containing protein</fullName>
    </recommendedName>
</protein>
<reference evidence="2 3" key="1">
    <citation type="submission" date="2018-10" db="EMBL/GenBank/DDBJ databases">
        <authorList>
            <person name="Zhang X."/>
        </authorList>
    </citation>
    <scope>NUCLEOTIDE SEQUENCE [LARGE SCALE GENOMIC DNA]</scope>
    <source>
        <strain evidence="2 3">SK-G1</strain>
    </source>
</reference>
<name>A0A3G2R1P8_9FIRM</name>
<gene>
    <name evidence="2" type="ORF">D2962_00420</name>
</gene>
<evidence type="ECO:0000259" key="1">
    <source>
        <dbReference type="Pfam" id="PF25608"/>
    </source>
</evidence>
<accession>A0A3G2R1P8</accession>
<dbReference type="SUPFAM" id="SSF50494">
    <property type="entry name" value="Trypsin-like serine proteases"/>
    <property type="match status" value="1"/>
</dbReference>
<dbReference type="Gene3D" id="2.40.10.10">
    <property type="entry name" value="Trypsin-like serine proteases"/>
    <property type="match status" value="1"/>
</dbReference>